<organism evidence="3">
    <name type="scientific">Amblyomma cajennense</name>
    <name type="common">Cayenne tick</name>
    <name type="synonym">Acarus cajennensis</name>
    <dbReference type="NCBI Taxonomy" id="34607"/>
    <lineage>
        <taxon>Eukaryota</taxon>
        <taxon>Metazoa</taxon>
        <taxon>Ecdysozoa</taxon>
        <taxon>Arthropoda</taxon>
        <taxon>Chelicerata</taxon>
        <taxon>Arachnida</taxon>
        <taxon>Acari</taxon>
        <taxon>Parasitiformes</taxon>
        <taxon>Ixodida</taxon>
        <taxon>Ixodoidea</taxon>
        <taxon>Ixodidae</taxon>
        <taxon>Amblyomminae</taxon>
        <taxon>Amblyomma</taxon>
    </lineage>
</organism>
<evidence type="ECO:0000259" key="2">
    <source>
        <dbReference type="PROSITE" id="PS50279"/>
    </source>
</evidence>
<sequence length="159" mass="18442">MQLLTLFALLGLLGSTLSKRSTLSARTQQDRCKQRAESAERNCWDGGPTLRFTYDPKTQKCDQFWESKCKEKSSNSFENFTECMTACNPTSKCLRTPIKHKGWIPWRTSFIFDIATMKCEEKKSLRKPSIGEEYNRFEKEKDCNNTCVPNLIEIVKSYN</sequence>
<protein>
    <submittedName>
        <fullName evidence="3">Putative tick kunitz 1</fullName>
    </submittedName>
</protein>
<feature type="chain" id="PRO_5001517186" evidence="1">
    <location>
        <begin position="19"/>
        <end position="159"/>
    </location>
</feature>
<dbReference type="AlphaFoldDB" id="A0A023FQ92"/>
<feature type="signal peptide" evidence="1">
    <location>
        <begin position="1"/>
        <end position="18"/>
    </location>
</feature>
<dbReference type="GO" id="GO:0004867">
    <property type="term" value="F:serine-type endopeptidase inhibitor activity"/>
    <property type="evidence" value="ECO:0007669"/>
    <property type="project" value="InterPro"/>
</dbReference>
<name>A0A023FQ92_AMBCJ</name>
<dbReference type="Pfam" id="PF00014">
    <property type="entry name" value="Kunitz_BPTI"/>
    <property type="match status" value="1"/>
</dbReference>
<accession>A0A023FQ92</accession>
<dbReference type="EMBL" id="GBBK01000550">
    <property type="protein sequence ID" value="JAC23932.1"/>
    <property type="molecule type" value="mRNA"/>
</dbReference>
<dbReference type="InterPro" id="IPR002223">
    <property type="entry name" value="Kunitz_BPTI"/>
</dbReference>
<dbReference type="SMART" id="SM00131">
    <property type="entry name" value="KU"/>
    <property type="match status" value="1"/>
</dbReference>
<keyword evidence="1" id="KW-0732">Signal</keyword>
<proteinExistence type="evidence at transcript level"/>
<evidence type="ECO:0000256" key="1">
    <source>
        <dbReference type="SAM" id="SignalP"/>
    </source>
</evidence>
<dbReference type="PROSITE" id="PS50279">
    <property type="entry name" value="BPTI_KUNITZ_2"/>
    <property type="match status" value="1"/>
</dbReference>
<dbReference type="SUPFAM" id="SSF57362">
    <property type="entry name" value="BPTI-like"/>
    <property type="match status" value="2"/>
</dbReference>
<dbReference type="InterPro" id="IPR036880">
    <property type="entry name" value="Kunitz_BPTI_sf"/>
</dbReference>
<evidence type="ECO:0000313" key="3">
    <source>
        <dbReference type="EMBL" id="JAC23932.1"/>
    </source>
</evidence>
<dbReference type="Gene3D" id="4.10.410.10">
    <property type="entry name" value="Pancreatic trypsin inhibitor Kunitz domain"/>
    <property type="match status" value="2"/>
</dbReference>
<reference evidence="3" key="1">
    <citation type="submission" date="2014-03" db="EMBL/GenBank/DDBJ databases">
        <title>The sialotranscriptome of Amblyomma triste, Amblyomma parvum and Amblyomma cajennense ticks, uncovered by 454-based RNA-seq.</title>
        <authorList>
            <person name="Garcia G.R."/>
            <person name="Gardinassi L.G."/>
            <person name="Ribeiro J.M."/>
            <person name="Anatriello E."/>
            <person name="Ferreira B.R."/>
            <person name="Moreira H.N."/>
            <person name="Mafra C."/>
            <person name="Olegario M.M."/>
            <person name="Szabo P.J."/>
            <person name="Miranda-Santos I.K."/>
            <person name="Maruyama S.R."/>
        </authorList>
    </citation>
    <scope>NUCLEOTIDE SEQUENCE</scope>
    <source>
        <strain evidence="3">Uberlandia</strain>
        <tissue evidence="3">Salivary glands</tissue>
    </source>
</reference>
<feature type="domain" description="BPTI/Kunitz inhibitor" evidence="2">
    <location>
        <begin position="32"/>
        <end position="87"/>
    </location>
</feature>